<evidence type="ECO:0000259" key="6">
    <source>
        <dbReference type="Pfam" id="PF01782"/>
    </source>
</evidence>
<protein>
    <recommendedName>
        <fullName evidence="5">Ribosome maturation factor RimM</fullName>
    </recommendedName>
</protein>
<dbReference type="RefSeq" id="WP_119971184.1">
    <property type="nucleotide sequence ID" value="NZ_CP032416.1"/>
</dbReference>
<dbReference type="HAMAP" id="MF_00014">
    <property type="entry name" value="Ribosome_mat_RimM"/>
    <property type="match status" value="1"/>
</dbReference>
<gene>
    <name evidence="5 8" type="primary">rimM</name>
    <name evidence="8" type="ORF">D4Z93_05760</name>
</gene>
<reference evidence="8 9" key="1">
    <citation type="journal article" date="2019" name="Int. J. Syst. Evol. Microbiol.">
        <title>Clostridium fermenticellae sp. nov., isolated from the mud in a fermentation cellar for the production of the Chinese liquor, baijiu.</title>
        <authorList>
            <person name="Xu P.X."/>
            <person name="Chai L.J."/>
            <person name="Qiu T."/>
            <person name="Zhang X.J."/>
            <person name="Lu Z.M."/>
            <person name="Xiao C."/>
            <person name="Wang S.T."/>
            <person name="Shen C.H."/>
            <person name="Shi J.S."/>
            <person name="Xu Z.H."/>
        </authorList>
    </citation>
    <scope>NUCLEOTIDE SEQUENCE [LARGE SCALE GENOMIC DNA]</scope>
    <source>
        <strain evidence="8 9">JN500901</strain>
    </source>
</reference>
<evidence type="ECO:0000256" key="1">
    <source>
        <dbReference type="ARBA" id="ARBA00022490"/>
    </source>
</evidence>
<evidence type="ECO:0000256" key="4">
    <source>
        <dbReference type="ARBA" id="ARBA00023186"/>
    </source>
</evidence>
<dbReference type="Proteomes" id="UP000266301">
    <property type="component" value="Chromosome"/>
</dbReference>
<proteinExistence type="inferred from homology"/>
<dbReference type="GO" id="GO:0005737">
    <property type="term" value="C:cytoplasm"/>
    <property type="evidence" value="ECO:0007669"/>
    <property type="project" value="UniProtKB-SubCell"/>
</dbReference>
<dbReference type="InterPro" id="IPR036976">
    <property type="entry name" value="RimM_N_sf"/>
</dbReference>
<comment type="subcellular location">
    <subcellularLocation>
        <location evidence="5">Cytoplasm</location>
    </subcellularLocation>
</comment>
<evidence type="ECO:0000256" key="3">
    <source>
        <dbReference type="ARBA" id="ARBA00022552"/>
    </source>
</evidence>
<evidence type="ECO:0000256" key="2">
    <source>
        <dbReference type="ARBA" id="ARBA00022517"/>
    </source>
</evidence>
<dbReference type="InterPro" id="IPR011961">
    <property type="entry name" value="RimM"/>
</dbReference>
<dbReference type="InterPro" id="IPR027275">
    <property type="entry name" value="PRC-brl_dom"/>
</dbReference>
<evidence type="ECO:0000313" key="9">
    <source>
        <dbReference type="Proteomes" id="UP000266301"/>
    </source>
</evidence>
<keyword evidence="9" id="KW-1185">Reference proteome</keyword>
<dbReference type="Pfam" id="PF05239">
    <property type="entry name" value="PRC"/>
    <property type="match status" value="1"/>
</dbReference>
<dbReference type="Gene3D" id="2.40.30.60">
    <property type="entry name" value="RimM"/>
    <property type="match status" value="1"/>
</dbReference>
<keyword evidence="1 5" id="KW-0963">Cytoplasm</keyword>
<dbReference type="Pfam" id="PF01782">
    <property type="entry name" value="RimM"/>
    <property type="match status" value="1"/>
</dbReference>
<feature type="domain" description="RimM N-terminal" evidence="6">
    <location>
        <begin position="6"/>
        <end position="84"/>
    </location>
</feature>
<comment type="subunit">
    <text evidence="5">Binds ribosomal protein uS19.</text>
</comment>
<dbReference type="GO" id="GO:0043022">
    <property type="term" value="F:ribosome binding"/>
    <property type="evidence" value="ECO:0007669"/>
    <property type="project" value="InterPro"/>
</dbReference>
<evidence type="ECO:0000259" key="7">
    <source>
        <dbReference type="Pfam" id="PF05239"/>
    </source>
</evidence>
<dbReference type="InterPro" id="IPR011033">
    <property type="entry name" value="PRC_barrel-like_sf"/>
</dbReference>
<keyword evidence="3 5" id="KW-0698">rRNA processing</keyword>
<dbReference type="Gene3D" id="2.30.30.240">
    <property type="entry name" value="PRC-barrel domain"/>
    <property type="match status" value="1"/>
</dbReference>
<dbReference type="GO" id="GO:0006364">
    <property type="term" value="P:rRNA processing"/>
    <property type="evidence" value="ECO:0007669"/>
    <property type="project" value="UniProtKB-UniRule"/>
</dbReference>
<sequence>MKKFLTVGQIINTHGINGELKVYPLTDDVKRFKKLDKIYIDGNENKVVSCKIGPKIVILKIENIDSIDEATKYRQKYIEVSREDAVSLKKGSYFIADIVGCHVVDENGLDYGEISDVIQTKNNDVYWIKGSRELLIPALKNVVVNVNVEDKKVIIRPLDTWQ</sequence>
<feature type="domain" description="PRC-barrel" evidence="7">
    <location>
        <begin position="92"/>
        <end position="158"/>
    </location>
</feature>
<dbReference type="InterPro" id="IPR009000">
    <property type="entry name" value="Transl_B-barrel_sf"/>
</dbReference>
<dbReference type="SUPFAM" id="SSF50447">
    <property type="entry name" value="Translation proteins"/>
    <property type="match status" value="1"/>
</dbReference>
<dbReference type="GO" id="GO:0005840">
    <property type="term" value="C:ribosome"/>
    <property type="evidence" value="ECO:0007669"/>
    <property type="project" value="InterPro"/>
</dbReference>
<evidence type="ECO:0000313" key="8">
    <source>
        <dbReference type="EMBL" id="AYD40047.1"/>
    </source>
</evidence>
<organism evidence="8 9">
    <name type="scientific">Clostridium fermenticellae</name>
    <dbReference type="NCBI Taxonomy" id="2068654"/>
    <lineage>
        <taxon>Bacteria</taxon>
        <taxon>Bacillati</taxon>
        <taxon>Bacillota</taxon>
        <taxon>Clostridia</taxon>
        <taxon>Eubacteriales</taxon>
        <taxon>Clostridiaceae</taxon>
        <taxon>Clostridium</taxon>
    </lineage>
</organism>
<dbReference type="PANTHER" id="PTHR33692">
    <property type="entry name" value="RIBOSOME MATURATION FACTOR RIMM"/>
    <property type="match status" value="1"/>
</dbReference>
<comment type="function">
    <text evidence="5">An accessory protein needed during the final step in the assembly of 30S ribosomal subunit, possibly for assembly of the head region. Essential for efficient processing of 16S rRNA. May be needed both before and after RbfA during the maturation of 16S rRNA. It has affinity for free ribosomal 30S subunits but not for 70S ribosomes.</text>
</comment>
<dbReference type="EMBL" id="CP032416">
    <property type="protein sequence ID" value="AYD40047.1"/>
    <property type="molecule type" value="Genomic_DNA"/>
</dbReference>
<dbReference type="SUPFAM" id="SSF50346">
    <property type="entry name" value="PRC-barrel domain"/>
    <property type="match status" value="1"/>
</dbReference>
<name>A0A386H2V5_9CLOT</name>
<evidence type="ECO:0000256" key="5">
    <source>
        <dbReference type="HAMAP-Rule" id="MF_00014"/>
    </source>
</evidence>
<dbReference type="PANTHER" id="PTHR33692:SF1">
    <property type="entry name" value="RIBOSOME MATURATION FACTOR RIMM"/>
    <property type="match status" value="1"/>
</dbReference>
<dbReference type="AlphaFoldDB" id="A0A386H2V5"/>
<dbReference type="InterPro" id="IPR002676">
    <property type="entry name" value="RimM_N"/>
</dbReference>
<keyword evidence="4 5" id="KW-0143">Chaperone</keyword>
<comment type="domain">
    <text evidence="5">The PRC barrel domain binds ribosomal protein uS19.</text>
</comment>
<accession>A0A386H2V5</accession>
<comment type="similarity">
    <text evidence="5">Belongs to the RimM family.</text>
</comment>
<keyword evidence="2 5" id="KW-0690">Ribosome biogenesis</keyword>
<dbReference type="NCBIfam" id="TIGR02273">
    <property type="entry name" value="16S_RimM"/>
    <property type="match status" value="1"/>
</dbReference>
<dbReference type="OrthoDB" id="9810331at2"/>
<dbReference type="GO" id="GO:0042274">
    <property type="term" value="P:ribosomal small subunit biogenesis"/>
    <property type="evidence" value="ECO:0007669"/>
    <property type="project" value="UniProtKB-UniRule"/>
</dbReference>
<dbReference type="KEGG" id="cfer:D4Z93_05760"/>